<organism evidence="1 2">
    <name type="scientific">Eumeta variegata</name>
    <name type="common">Bagworm moth</name>
    <name type="synonym">Eumeta japonica</name>
    <dbReference type="NCBI Taxonomy" id="151549"/>
    <lineage>
        <taxon>Eukaryota</taxon>
        <taxon>Metazoa</taxon>
        <taxon>Ecdysozoa</taxon>
        <taxon>Arthropoda</taxon>
        <taxon>Hexapoda</taxon>
        <taxon>Insecta</taxon>
        <taxon>Pterygota</taxon>
        <taxon>Neoptera</taxon>
        <taxon>Endopterygota</taxon>
        <taxon>Lepidoptera</taxon>
        <taxon>Glossata</taxon>
        <taxon>Ditrysia</taxon>
        <taxon>Tineoidea</taxon>
        <taxon>Psychidae</taxon>
        <taxon>Oiketicinae</taxon>
        <taxon>Eumeta</taxon>
    </lineage>
</organism>
<sequence length="126" mass="14909">MVASSGYINSSLRTYEYRSVSRKLHRIVLYGLSREPIAVTLEPILQTRPPVCRAGRQMAKHFSSPTFYYIDAREDALVEWRRVSPRDTDARERFVILKNCISHREERAWTVPNYRVREIRLRESPL</sequence>
<accession>A0A4C1WQQ2</accession>
<evidence type="ECO:0000313" key="2">
    <source>
        <dbReference type="Proteomes" id="UP000299102"/>
    </source>
</evidence>
<protein>
    <submittedName>
        <fullName evidence="1">Uncharacterized protein</fullName>
    </submittedName>
</protein>
<name>A0A4C1WQQ2_EUMVA</name>
<evidence type="ECO:0000313" key="1">
    <source>
        <dbReference type="EMBL" id="GBP52427.1"/>
    </source>
</evidence>
<dbReference type="AlphaFoldDB" id="A0A4C1WQQ2"/>
<reference evidence="1 2" key="1">
    <citation type="journal article" date="2019" name="Commun. Biol.">
        <title>The bagworm genome reveals a unique fibroin gene that provides high tensile strength.</title>
        <authorList>
            <person name="Kono N."/>
            <person name="Nakamura H."/>
            <person name="Ohtoshi R."/>
            <person name="Tomita M."/>
            <person name="Numata K."/>
            <person name="Arakawa K."/>
        </authorList>
    </citation>
    <scope>NUCLEOTIDE SEQUENCE [LARGE SCALE GENOMIC DNA]</scope>
</reference>
<keyword evidence="2" id="KW-1185">Reference proteome</keyword>
<proteinExistence type="predicted"/>
<dbReference type="Proteomes" id="UP000299102">
    <property type="component" value="Unassembled WGS sequence"/>
</dbReference>
<comment type="caution">
    <text evidence="1">The sequence shown here is derived from an EMBL/GenBank/DDBJ whole genome shotgun (WGS) entry which is preliminary data.</text>
</comment>
<gene>
    <name evidence="1" type="ORF">EVAR_39886_1</name>
</gene>
<dbReference type="EMBL" id="BGZK01000603">
    <property type="protein sequence ID" value="GBP52427.1"/>
    <property type="molecule type" value="Genomic_DNA"/>
</dbReference>